<dbReference type="Proteomes" id="UP001370348">
    <property type="component" value="Chromosome"/>
</dbReference>
<evidence type="ECO:0000313" key="2">
    <source>
        <dbReference type="EMBL" id="WXB17221.1"/>
    </source>
</evidence>
<protein>
    <submittedName>
        <fullName evidence="2">Uncharacterized protein</fullName>
    </submittedName>
</protein>
<keyword evidence="1" id="KW-1133">Transmembrane helix</keyword>
<evidence type="ECO:0000313" key="3">
    <source>
        <dbReference type="Proteomes" id="UP001370348"/>
    </source>
</evidence>
<gene>
    <name evidence="2" type="ORF">LZC94_08055</name>
</gene>
<dbReference type="RefSeq" id="WP_394826851.1">
    <property type="nucleotide sequence ID" value="NZ_CP089984.1"/>
</dbReference>
<keyword evidence="3" id="KW-1185">Reference proteome</keyword>
<feature type="transmembrane region" description="Helical" evidence="1">
    <location>
        <begin position="21"/>
        <end position="41"/>
    </location>
</feature>
<keyword evidence="1" id="KW-0472">Membrane</keyword>
<proteinExistence type="predicted"/>
<feature type="transmembrane region" description="Helical" evidence="1">
    <location>
        <begin position="53"/>
        <end position="75"/>
    </location>
</feature>
<organism evidence="2 3">
    <name type="scientific">Pendulispora albinea</name>
    <dbReference type="NCBI Taxonomy" id="2741071"/>
    <lineage>
        <taxon>Bacteria</taxon>
        <taxon>Pseudomonadati</taxon>
        <taxon>Myxococcota</taxon>
        <taxon>Myxococcia</taxon>
        <taxon>Myxococcales</taxon>
        <taxon>Sorangiineae</taxon>
        <taxon>Pendulisporaceae</taxon>
        <taxon>Pendulispora</taxon>
    </lineage>
</organism>
<reference evidence="2 3" key="1">
    <citation type="submission" date="2021-12" db="EMBL/GenBank/DDBJ databases">
        <title>Discovery of the Pendulisporaceae a myxobacterial family with distinct sporulation behavior and unique specialized metabolism.</title>
        <authorList>
            <person name="Garcia R."/>
            <person name="Popoff A."/>
            <person name="Bader C.D."/>
            <person name="Loehr J."/>
            <person name="Walesch S."/>
            <person name="Walt C."/>
            <person name="Boldt J."/>
            <person name="Bunk B."/>
            <person name="Haeckl F.J.F.P.J."/>
            <person name="Gunesch A.P."/>
            <person name="Birkelbach J."/>
            <person name="Nuebel U."/>
            <person name="Pietschmann T."/>
            <person name="Bach T."/>
            <person name="Mueller R."/>
        </authorList>
    </citation>
    <scope>NUCLEOTIDE SEQUENCE [LARGE SCALE GENOMIC DNA]</scope>
    <source>
        <strain evidence="2 3">MSr11954</strain>
    </source>
</reference>
<name>A0ABZ2M562_9BACT</name>
<accession>A0ABZ2M562</accession>
<keyword evidence="1" id="KW-0812">Transmembrane</keyword>
<sequence>METREHLEFYRVDQSGPTKRILIPAIALLTVGPPMVIFSAAAKKFPSSGTVGAFGAALMIAGLVTGFLGIALLMLDDRYVAVVAGGILVHLDKEETFFPWEALQGIRCEGAILLLILREAEPAASAAAGAPVGAAASGQSVRELRLPFSKARVPQIAARLEEWRRRDAWNLAPLPPS</sequence>
<evidence type="ECO:0000256" key="1">
    <source>
        <dbReference type="SAM" id="Phobius"/>
    </source>
</evidence>
<dbReference type="EMBL" id="CP089984">
    <property type="protein sequence ID" value="WXB17221.1"/>
    <property type="molecule type" value="Genomic_DNA"/>
</dbReference>